<dbReference type="InterPro" id="IPR001279">
    <property type="entry name" value="Metallo-B-lactamas"/>
</dbReference>
<evidence type="ECO:0000313" key="5">
    <source>
        <dbReference type="Proteomes" id="UP000186547"/>
    </source>
</evidence>
<dbReference type="SMART" id="SM00849">
    <property type="entry name" value="Lactamase_B"/>
    <property type="match status" value="1"/>
</dbReference>
<dbReference type="PATRIC" id="fig|358396.7.peg.3761"/>
<dbReference type="PANTHER" id="PTHR42951:SF15">
    <property type="entry name" value="METALLO-BETA-LACTAMASE SUPERFAMILY PROTEIN"/>
    <property type="match status" value="1"/>
</dbReference>
<reference evidence="3 4" key="2">
    <citation type="journal article" date="2014" name="PLoS Genet.">
        <title>Phylogenetically driven sequencing of extremely halophilic archaea reveals strategies for static and dynamic osmo-response.</title>
        <authorList>
            <person name="Becker E.A."/>
            <person name="Seitzer P.M."/>
            <person name="Tritt A."/>
            <person name="Larsen D."/>
            <person name="Krusor M."/>
            <person name="Yao A.I."/>
            <person name="Wu D."/>
            <person name="Madern D."/>
            <person name="Eisen J.A."/>
            <person name="Darling A.E."/>
            <person name="Facciotti M.T."/>
        </authorList>
    </citation>
    <scope>NUCLEOTIDE SEQUENCE [LARGE SCALE GENOMIC DNA]</scope>
    <source>
        <strain evidence="3 4">AJ5</strain>
    </source>
</reference>
<evidence type="ECO:0000259" key="1">
    <source>
        <dbReference type="SMART" id="SM00849"/>
    </source>
</evidence>
<dbReference type="PANTHER" id="PTHR42951">
    <property type="entry name" value="METALLO-BETA-LACTAMASE DOMAIN-CONTAINING"/>
    <property type="match status" value="1"/>
</dbReference>
<dbReference type="Proteomes" id="UP000011555">
    <property type="component" value="Unassembled WGS sequence"/>
</dbReference>
<sequence>MSRQEDDVGLHALPIAVDHGGRELTVTPALVETERGLVLIDAGPEGSLESLRTHVRSLGHELADVWLVVVTHHDADHAGGLAALLEHTDAVVATHREEAPFLTGERDPLGSDGDGDGDRYPPVEVDLELAGGVRIPTLAGPMEVVETPGHAPGHVSLYFPESGVLLAGDALVADGTETLEGPKPEFTPDMDRAIESVGDLAGLEIDGVVCYHGGYAEAGTERLEELHRELREK</sequence>
<feature type="domain" description="Metallo-beta-lactamase" evidence="1">
    <location>
        <begin position="25"/>
        <end position="212"/>
    </location>
</feature>
<dbReference type="Pfam" id="PF00753">
    <property type="entry name" value="Lactamase_B"/>
    <property type="match status" value="1"/>
</dbReference>
<proteinExistence type="predicted"/>
<dbReference type="InterPro" id="IPR036866">
    <property type="entry name" value="RibonucZ/Hydroxyglut_hydro"/>
</dbReference>
<reference evidence="2 5" key="1">
    <citation type="journal article" date="2011" name="J. Bacteriol.">
        <title>Genome sequence of Halobiforma lacisalsi AJ5, an extremely halophilic archaeon which harbors a bop gene.</title>
        <authorList>
            <person name="Jiang X."/>
            <person name="Wang S."/>
            <person name="Cheng H."/>
            <person name="Huo Y."/>
            <person name="Zhang X."/>
            <person name="Zhu X."/>
            <person name="Han X."/>
            <person name="Ni P."/>
            <person name="Wu M."/>
        </authorList>
    </citation>
    <scope>NUCLEOTIDE SEQUENCE [LARGE SCALE GENOMIC DNA]</scope>
    <source>
        <strain evidence="2 5">AJ5</strain>
    </source>
</reference>
<evidence type="ECO:0000313" key="2">
    <source>
        <dbReference type="EMBL" id="APW98100.1"/>
    </source>
</evidence>
<evidence type="ECO:0000313" key="3">
    <source>
        <dbReference type="EMBL" id="EMA28080.1"/>
    </source>
</evidence>
<dbReference type="eggNOG" id="arCOG00504">
    <property type="taxonomic scope" value="Archaea"/>
</dbReference>
<evidence type="ECO:0000313" key="4">
    <source>
        <dbReference type="Proteomes" id="UP000011555"/>
    </source>
</evidence>
<dbReference type="KEGG" id="hlc:CHINAEXTREME10010"/>
<dbReference type="SUPFAM" id="SSF56281">
    <property type="entry name" value="Metallo-hydrolase/oxidoreductase"/>
    <property type="match status" value="1"/>
</dbReference>
<dbReference type="Gene3D" id="3.60.15.10">
    <property type="entry name" value="Ribonuclease Z/Hydroxyacylglutathione hydrolase-like"/>
    <property type="match status" value="1"/>
</dbReference>
<dbReference type="GO" id="GO:0016787">
    <property type="term" value="F:hydrolase activity"/>
    <property type="evidence" value="ECO:0007669"/>
    <property type="project" value="UniProtKB-KW"/>
</dbReference>
<dbReference type="GeneID" id="30921460"/>
<dbReference type="EMBL" id="CP019285">
    <property type="protein sequence ID" value="APW98100.1"/>
    <property type="molecule type" value="Genomic_DNA"/>
</dbReference>
<gene>
    <name evidence="3" type="ORF">C445_18593</name>
    <name evidence="2" type="ORF">CHINAEXTREME_10010</name>
</gene>
<keyword evidence="4" id="KW-1185">Reference proteome</keyword>
<dbReference type="STRING" id="358396.CHINAEXTREME_10010"/>
<dbReference type="CDD" id="cd07721">
    <property type="entry name" value="yflN-like_MBL-fold"/>
    <property type="match status" value="1"/>
</dbReference>
<dbReference type="Proteomes" id="UP000186547">
    <property type="component" value="Chromosome"/>
</dbReference>
<name>M0L833_NATLA</name>
<protein>
    <submittedName>
        <fullName evidence="3">Beta-lactamase</fullName>
    </submittedName>
    <submittedName>
        <fullName evidence="2">MBL fold metallo-hydrolase</fullName>
    </submittedName>
</protein>
<organism evidence="3 4">
    <name type="scientific">Natronobacterium lacisalsi AJ5</name>
    <dbReference type="NCBI Taxonomy" id="358396"/>
    <lineage>
        <taxon>Archaea</taxon>
        <taxon>Methanobacteriati</taxon>
        <taxon>Methanobacteriota</taxon>
        <taxon>Stenosarchaea group</taxon>
        <taxon>Halobacteria</taxon>
        <taxon>Halobacteriales</taxon>
        <taxon>Natrialbaceae</taxon>
        <taxon>Natronobacterium</taxon>
    </lineage>
</organism>
<dbReference type="RefSeq" id="WP_007143405.1">
    <property type="nucleotide sequence ID" value="NZ_AOLZ01000075.1"/>
</dbReference>
<dbReference type="EMBL" id="AOLZ01000075">
    <property type="protein sequence ID" value="EMA28080.1"/>
    <property type="molecule type" value="Genomic_DNA"/>
</dbReference>
<dbReference type="AlphaFoldDB" id="M0L833"/>
<keyword evidence="2" id="KW-0378">Hydrolase</keyword>
<accession>M0L833</accession>
<reference evidence="2" key="3">
    <citation type="submission" date="2017-01" db="EMBL/GenBank/DDBJ databases">
        <authorList>
            <person name="Mah S.A."/>
            <person name="Swanson W.J."/>
            <person name="Moy G.W."/>
            <person name="Vacquier V.D."/>
        </authorList>
    </citation>
    <scope>NUCLEOTIDE SEQUENCE</scope>
    <source>
        <strain evidence="2">AJ5</strain>
    </source>
</reference>
<dbReference type="InterPro" id="IPR050855">
    <property type="entry name" value="NDM-1-like"/>
</dbReference>